<dbReference type="OrthoDB" id="3694026at2"/>
<dbReference type="InterPro" id="IPR036390">
    <property type="entry name" value="WH_DNA-bd_sf"/>
</dbReference>
<dbReference type="AlphaFoldDB" id="A0A1C4USG8"/>
<dbReference type="SUPFAM" id="SSF46785">
    <property type="entry name" value="Winged helix' DNA-binding domain"/>
    <property type="match status" value="1"/>
</dbReference>
<evidence type="ECO:0000313" key="4">
    <source>
        <dbReference type="Proteomes" id="UP000199504"/>
    </source>
</evidence>
<dbReference type="PANTHER" id="PTHR33164:SF99">
    <property type="entry name" value="MARR FAMILY REGULATORY PROTEIN"/>
    <property type="match status" value="1"/>
</dbReference>
<dbReference type="SMART" id="SM00347">
    <property type="entry name" value="HTH_MARR"/>
    <property type="match status" value="1"/>
</dbReference>
<dbReference type="STRING" id="262898.GA0070564_101689"/>
<dbReference type="InterPro" id="IPR039422">
    <property type="entry name" value="MarR/SlyA-like"/>
</dbReference>
<dbReference type="Pfam" id="PF01047">
    <property type="entry name" value="MarR"/>
    <property type="match status" value="1"/>
</dbReference>
<evidence type="ECO:0000313" key="3">
    <source>
        <dbReference type="EMBL" id="SCE74653.1"/>
    </source>
</evidence>
<feature type="region of interest" description="Disordered" evidence="1">
    <location>
        <begin position="1"/>
        <end position="29"/>
    </location>
</feature>
<dbReference type="InterPro" id="IPR000835">
    <property type="entry name" value="HTH_MarR-typ"/>
</dbReference>
<reference evidence="4" key="1">
    <citation type="submission" date="2016-06" db="EMBL/GenBank/DDBJ databases">
        <authorList>
            <person name="Varghese N."/>
            <person name="Submissions Spin"/>
        </authorList>
    </citation>
    <scope>NUCLEOTIDE SEQUENCE [LARGE SCALE GENOMIC DNA]</scope>
    <source>
        <strain evidence="4">DSM 44830</strain>
    </source>
</reference>
<dbReference type="GO" id="GO:0003677">
    <property type="term" value="F:DNA binding"/>
    <property type="evidence" value="ECO:0007669"/>
    <property type="project" value="UniProtKB-KW"/>
</dbReference>
<feature type="compositionally biased region" description="Low complexity" evidence="1">
    <location>
        <begin position="7"/>
        <end position="29"/>
    </location>
</feature>
<dbReference type="RefSeq" id="WP_091602291.1">
    <property type="nucleotide sequence ID" value="NZ_FMCX01000001.1"/>
</dbReference>
<dbReference type="PANTHER" id="PTHR33164">
    <property type="entry name" value="TRANSCRIPTIONAL REGULATOR, MARR FAMILY"/>
    <property type="match status" value="1"/>
</dbReference>
<dbReference type="PROSITE" id="PS50995">
    <property type="entry name" value="HTH_MARR_2"/>
    <property type="match status" value="1"/>
</dbReference>
<sequence>MDGVSSTGGPDDVAPAPAGAAASTGHTSSEAARALREVLRAAGDTRGALARRLGIGATDAAAIDHLISSPVPLGPVELGNRLGIRSASATTLVDRLVQAGHVERRPHPSDRRRLSLQATGHAYDEVLAALRPMLTGVEAAVARLTPEQAAATTRFLLEVAEVMREYVATAPDEPRTGGRPIP</sequence>
<feature type="domain" description="HTH marR-type" evidence="2">
    <location>
        <begin position="28"/>
        <end position="161"/>
    </location>
</feature>
<evidence type="ECO:0000256" key="1">
    <source>
        <dbReference type="SAM" id="MobiDB-lite"/>
    </source>
</evidence>
<dbReference type="Proteomes" id="UP000199504">
    <property type="component" value="Unassembled WGS sequence"/>
</dbReference>
<organism evidence="3 4">
    <name type="scientific">Micromonospora mirobrigensis</name>
    <dbReference type="NCBI Taxonomy" id="262898"/>
    <lineage>
        <taxon>Bacteria</taxon>
        <taxon>Bacillati</taxon>
        <taxon>Actinomycetota</taxon>
        <taxon>Actinomycetes</taxon>
        <taxon>Micromonosporales</taxon>
        <taxon>Micromonosporaceae</taxon>
        <taxon>Micromonospora</taxon>
    </lineage>
</organism>
<keyword evidence="4" id="KW-1185">Reference proteome</keyword>
<dbReference type="Gene3D" id="1.10.10.10">
    <property type="entry name" value="Winged helix-like DNA-binding domain superfamily/Winged helix DNA-binding domain"/>
    <property type="match status" value="1"/>
</dbReference>
<dbReference type="InterPro" id="IPR036388">
    <property type="entry name" value="WH-like_DNA-bd_sf"/>
</dbReference>
<gene>
    <name evidence="3" type="ORF">GA0070564_101689</name>
</gene>
<evidence type="ECO:0000259" key="2">
    <source>
        <dbReference type="PROSITE" id="PS50995"/>
    </source>
</evidence>
<protein>
    <submittedName>
        <fullName evidence="3">DNA-binding transcriptional regulator, MarR family</fullName>
    </submittedName>
</protein>
<dbReference type="GO" id="GO:0006950">
    <property type="term" value="P:response to stress"/>
    <property type="evidence" value="ECO:0007669"/>
    <property type="project" value="TreeGrafter"/>
</dbReference>
<name>A0A1C4USG8_9ACTN</name>
<keyword evidence="3" id="KW-0238">DNA-binding</keyword>
<proteinExistence type="predicted"/>
<accession>A0A1C4USG8</accession>
<dbReference type="GO" id="GO:0003700">
    <property type="term" value="F:DNA-binding transcription factor activity"/>
    <property type="evidence" value="ECO:0007669"/>
    <property type="project" value="InterPro"/>
</dbReference>
<dbReference type="EMBL" id="FMCX01000001">
    <property type="protein sequence ID" value="SCE74653.1"/>
    <property type="molecule type" value="Genomic_DNA"/>
</dbReference>